<keyword evidence="8" id="KW-0496">Mitochondrion</keyword>
<evidence type="ECO:0000256" key="10">
    <source>
        <dbReference type="SAM" id="MobiDB-lite"/>
    </source>
</evidence>
<dbReference type="GeneID" id="98128696"/>
<dbReference type="PANTHER" id="PTHR46103">
    <property type="entry name" value="RRNA METHYLTRANSFERASE 1, MITOCHONDRIAL"/>
    <property type="match status" value="1"/>
</dbReference>
<comment type="subcellular location">
    <subcellularLocation>
        <location evidence="1">Mitochondrion</location>
    </subcellularLocation>
</comment>
<comment type="similarity">
    <text evidence="2">Belongs to the class IV-like SAM-binding methyltransferase superfamily. RNA methyltransferase TrmH family.</text>
</comment>
<accession>A0ABR4D333</accession>
<dbReference type="InterPro" id="IPR047261">
    <property type="entry name" value="MRM1_MeTrfase_dom"/>
</dbReference>
<feature type="region of interest" description="Disordered" evidence="10">
    <location>
        <begin position="85"/>
        <end position="105"/>
    </location>
</feature>
<dbReference type="InterPro" id="IPR029026">
    <property type="entry name" value="tRNA_m1G_MTases_N"/>
</dbReference>
<evidence type="ECO:0000313" key="12">
    <source>
        <dbReference type="EMBL" id="KAL2264740.1"/>
    </source>
</evidence>
<keyword evidence="13" id="KW-1185">Reference proteome</keyword>
<evidence type="ECO:0000256" key="8">
    <source>
        <dbReference type="ARBA" id="ARBA00023128"/>
    </source>
</evidence>
<dbReference type="Proteomes" id="UP001600064">
    <property type="component" value="Unassembled WGS sequence"/>
</dbReference>
<dbReference type="InterPro" id="IPR029028">
    <property type="entry name" value="Alpha/beta_knot_MTases"/>
</dbReference>
<reference evidence="12 13" key="1">
    <citation type="journal article" date="2024" name="Commun. Biol.">
        <title>Comparative genomic analysis of thermophilic fungi reveals convergent evolutionary adaptations and gene losses.</title>
        <authorList>
            <person name="Steindorff A.S."/>
            <person name="Aguilar-Pontes M.V."/>
            <person name="Robinson A.J."/>
            <person name="Andreopoulos B."/>
            <person name="LaButti K."/>
            <person name="Kuo A."/>
            <person name="Mondo S."/>
            <person name="Riley R."/>
            <person name="Otillar R."/>
            <person name="Haridas S."/>
            <person name="Lipzen A."/>
            <person name="Grimwood J."/>
            <person name="Schmutz J."/>
            <person name="Clum A."/>
            <person name="Reid I.D."/>
            <person name="Moisan M.C."/>
            <person name="Butler G."/>
            <person name="Nguyen T.T.M."/>
            <person name="Dewar K."/>
            <person name="Conant G."/>
            <person name="Drula E."/>
            <person name="Henrissat B."/>
            <person name="Hansel C."/>
            <person name="Singer S."/>
            <person name="Hutchinson M.I."/>
            <person name="de Vries R.P."/>
            <person name="Natvig D.O."/>
            <person name="Powell A.J."/>
            <person name="Tsang A."/>
            <person name="Grigoriev I.V."/>
        </authorList>
    </citation>
    <scope>NUCLEOTIDE SEQUENCE [LARGE SCALE GENOMIC DNA]</scope>
    <source>
        <strain evidence="12 13">ATCC 22073</strain>
    </source>
</reference>
<feature type="region of interest" description="Disordered" evidence="10">
    <location>
        <begin position="132"/>
        <end position="247"/>
    </location>
</feature>
<dbReference type="SUPFAM" id="SSF55315">
    <property type="entry name" value="L30e-like"/>
    <property type="match status" value="1"/>
</dbReference>
<sequence>MSLSLVLRGTRPSLLRGAPRPCFSSPARHNGSLSAIQRGLIREGARLGTTSSDGDQKRLTYAERQRQREELEKQRPAYKIVKGKKDITEDPTKVRAKSRQARFYDPDSSFGKRSLVYKMKTGDVPDEVKQFLPQDDWGFGNSDQLDSSSGSRRTKKKGRRDKDDVADIVAELSRPWGPKEPGRDVPSNPAKEEGAGRGFGKAAWEDARPPRDGAELPSRDVPRERPAAVRRDAPAARERGRDRDPISIPYTTAASQFLYGKSVVEAALRTPRRQLYKLYLYGGANRQSTAEDEHMRRLARRQNVPVVVLDDFQGLRLMDKMAAGRPHNGYVLEASALPQPPLTALGPLPDDYASNPGYTVALAHQSAEDAAVNGTSTFFPVTTTPPSHKPLVVVLDQILDPGNLGAILRAVSFLGAAAVGIVRGRSASLTSVALKASAGASENLTLFSIPSLPDFLGATRANGWVVYAAVAPGGGGGGGSARQRRQVDLLDVEAEDPLRRDPCVLLLGNEGEGLSRAVVKKADYELSIPNMSGSATVDSLNVSVAAGLLCASLLKGAVKARQEAVRAAETGELGGLW</sequence>
<evidence type="ECO:0000313" key="13">
    <source>
        <dbReference type="Proteomes" id="UP001600064"/>
    </source>
</evidence>
<dbReference type="Pfam" id="PF00588">
    <property type="entry name" value="SpoU_methylase"/>
    <property type="match status" value="1"/>
</dbReference>
<keyword evidence="4" id="KW-0489">Methyltransferase</keyword>
<dbReference type="CDD" id="cd18105">
    <property type="entry name" value="SpoU-like_MRM1"/>
    <property type="match status" value="1"/>
</dbReference>
<evidence type="ECO:0000256" key="2">
    <source>
        <dbReference type="ARBA" id="ARBA00007228"/>
    </source>
</evidence>
<evidence type="ECO:0000256" key="1">
    <source>
        <dbReference type="ARBA" id="ARBA00004173"/>
    </source>
</evidence>
<dbReference type="EMBL" id="JAZGUE010000007">
    <property type="protein sequence ID" value="KAL2264740.1"/>
    <property type="molecule type" value="Genomic_DNA"/>
</dbReference>
<dbReference type="InterPro" id="IPR013123">
    <property type="entry name" value="SpoU_subst-bd"/>
</dbReference>
<dbReference type="InterPro" id="IPR001537">
    <property type="entry name" value="SpoU_MeTrfase"/>
</dbReference>
<feature type="domain" description="RNA 2-O ribose methyltransferase substrate binding" evidence="11">
    <location>
        <begin position="257"/>
        <end position="340"/>
    </location>
</feature>
<dbReference type="PANTHER" id="PTHR46103:SF1">
    <property type="entry name" value="RRNA METHYLTRANSFERASE 1, MITOCHONDRIAL"/>
    <property type="match status" value="1"/>
</dbReference>
<dbReference type="Gene3D" id="3.30.1330.30">
    <property type="match status" value="1"/>
</dbReference>
<dbReference type="SUPFAM" id="SSF75217">
    <property type="entry name" value="alpha/beta knot"/>
    <property type="match status" value="1"/>
</dbReference>
<evidence type="ECO:0000256" key="5">
    <source>
        <dbReference type="ARBA" id="ARBA00022679"/>
    </source>
</evidence>
<dbReference type="InterPro" id="IPR029064">
    <property type="entry name" value="Ribosomal_eL30-like_sf"/>
</dbReference>
<evidence type="ECO:0000256" key="3">
    <source>
        <dbReference type="ARBA" id="ARBA00022552"/>
    </source>
</evidence>
<keyword evidence="3" id="KW-0698">rRNA processing</keyword>
<keyword evidence="6" id="KW-0949">S-adenosyl-L-methionine</keyword>
<evidence type="ECO:0000259" key="11">
    <source>
        <dbReference type="SMART" id="SM00967"/>
    </source>
</evidence>
<dbReference type="SMART" id="SM00967">
    <property type="entry name" value="SpoU_sub_bind"/>
    <property type="match status" value="1"/>
</dbReference>
<name>A0ABR4D333_9PEZI</name>
<feature type="compositionally biased region" description="Basic and acidic residues" evidence="10">
    <location>
        <begin position="203"/>
        <end position="245"/>
    </location>
</feature>
<organism evidence="12 13">
    <name type="scientific">Remersonia thermophila</name>
    <dbReference type="NCBI Taxonomy" id="72144"/>
    <lineage>
        <taxon>Eukaryota</taxon>
        <taxon>Fungi</taxon>
        <taxon>Dikarya</taxon>
        <taxon>Ascomycota</taxon>
        <taxon>Pezizomycotina</taxon>
        <taxon>Sordariomycetes</taxon>
        <taxon>Sordariomycetidae</taxon>
        <taxon>Sordariales</taxon>
        <taxon>Sordariales incertae sedis</taxon>
        <taxon>Remersonia</taxon>
    </lineage>
</organism>
<dbReference type="RefSeq" id="XP_070863467.1">
    <property type="nucleotide sequence ID" value="XM_071014052.1"/>
</dbReference>
<comment type="caution">
    <text evidence="12">The sequence shown here is derived from an EMBL/GenBank/DDBJ whole genome shotgun (WGS) entry which is preliminary data.</text>
</comment>
<keyword evidence="7" id="KW-0809">Transit peptide</keyword>
<dbReference type="Gene3D" id="3.40.1280.10">
    <property type="match status" value="1"/>
</dbReference>
<evidence type="ECO:0000256" key="9">
    <source>
        <dbReference type="ARBA" id="ARBA00034881"/>
    </source>
</evidence>
<gene>
    <name evidence="12" type="ORF">VTJ83DRAFT_7250</name>
</gene>
<evidence type="ECO:0000256" key="4">
    <source>
        <dbReference type="ARBA" id="ARBA00022603"/>
    </source>
</evidence>
<evidence type="ECO:0000256" key="6">
    <source>
        <dbReference type="ARBA" id="ARBA00022691"/>
    </source>
</evidence>
<keyword evidence="5" id="KW-0808">Transferase</keyword>
<proteinExistence type="inferred from homology"/>
<protein>
    <recommendedName>
        <fullName evidence="9">rRNA methyltransferase 1, mitochondrial</fullName>
    </recommendedName>
</protein>
<evidence type="ECO:0000256" key="7">
    <source>
        <dbReference type="ARBA" id="ARBA00022946"/>
    </source>
</evidence>
<dbReference type="InterPro" id="IPR047182">
    <property type="entry name" value="MRM1"/>
</dbReference>